<evidence type="ECO:0000313" key="3">
    <source>
        <dbReference type="Proteomes" id="UP000483035"/>
    </source>
</evidence>
<dbReference type="Gene3D" id="3.50.30.40">
    <property type="entry name" value="Ribonuclease E inhibitor RraA/RraA-like"/>
    <property type="match status" value="1"/>
</dbReference>
<dbReference type="Proteomes" id="UP000483035">
    <property type="component" value="Unassembled WGS sequence"/>
</dbReference>
<dbReference type="GO" id="GO:0046872">
    <property type="term" value="F:metal ion binding"/>
    <property type="evidence" value="ECO:0007669"/>
    <property type="project" value="UniProtKB-KW"/>
</dbReference>
<evidence type="ECO:0000256" key="1">
    <source>
        <dbReference type="PIRSR" id="PIRSR605493-1"/>
    </source>
</evidence>
<comment type="caution">
    <text evidence="2">The sequence shown here is derived from an EMBL/GenBank/DDBJ whole genome shotgun (WGS) entry which is preliminary data.</text>
</comment>
<keyword evidence="1" id="KW-0479">Metal-binding</keyword>
<sequence length="231" mass="24836">MDNDLLTLLRSVDTPTVCNAIEVAQGKRGFDAFTRGTVLCSAPEAPPAVGYARTAKIAARTPSRDDPAVIRERRMAYYEHMASGSQPRIAVIEDLDFPDAVGAYWGEINATVHQGLGLAGALTNGVMRDLGDVPKDFPIIAGSIGPSHAFVRVEAVATTVSVFGLTVSPGDLIHADRHGAVVIPPEIIPELADSIRKLQATEQIILTPARKPGFDIHEFKIAWQAFEKSRT</sequence>
<comment type="cofactor">
    <cofactor evidence="1">
        <name>Mg(2+)</name>
        <dbReference type="ChEBI" id="CHEBI:18420"/>
    </cofactor>
</comment>
<feature type="binding site" evidence="1">
    <location>
        <position position="129"/>
    </location>
    <ligand>
        <name>Mg(2+)</name>
        <dbReference type="ChEBI" id="CHEBI:18420"/>
    </ligand>
</feature>
<dbReference type="CDD" id="cd16841">
    <property type="entry name" value="RraA_family"/>
    <property type="match status" value="1"/>
</dbReference>
<dbReference type="EMBL" id="WUEY01000010">
    <property type="protein sequence ID" value="NEI72014.1"/>
    <property type="molecule type" value="Genomic_DNA"/>
</dbReference>
<dbReference type="InterPro" id="IPR005493">
    <property type="entry name" value="RraA/RraA-like"/>
</dbReference>
<reference evidence="2 3" key="1">
    <citation type="submission" date="2019-12" db="EMBL/GenBank/DDBJ databases">
        <title>Rhizobium genotypes associated with high levels of biological nitrogen fixation by grain legumes in a temperate-maritime cropping system.</title>
        <authorList>
            <person name="Maluk M."/>
            <person name="Francesc Ferrando Molina F."/>
            <person name="Lopez Del Egido L."/>
            <person name="Lafos M."/>
            <person name="Langarica-Fuentes A."/>
            <person name="Gebre Yohannes G."/>
            <person name="Young M.W."/>
            <person name="Martin P."/>
            <person name="Gantlett R."/>
            <person name="Kenicer G."/>
            <person name="Hawes C."/>
            <person name="Begg G.S."/>
            <person name="Quilliam R.S."/>
            <person name="Squire G.R."/>
            <person name="Poole P.S."/>
            <person name="Young P.W."/>
            <person name="Iannetta P.M."/>
            <person name="James E.K."/>
        </authorList>
    </citation>
    <scope>NUCLEOTIDE SEQUENCE [LARGE SCALE GENOMIC DNA]</scope>
    <source>
        <strain evidence="2 3">JHI1118</strain>
    </source>
</reference>
<protein>
    <submittedName>
        <fullName evidence="2">RraA family protein</fullName>
    </submittedName>
</protein>
<dbReference type="InterPro" id="IPR036704">
    <property type="entry name" value="RraA/RraA-like_sf"/>
</dbReference>
<gene>
    <name evidence="2" type="ORF">GR212_20740</name>
</gene>
<keyword evidence="1" id="KW-0460">Magnesium</keyword>
<proteinExistence type="predicted"/>
<organism evidence="2 3">
    <name type="scientific">Rhizobium lusitanum</name>
    <dbReference type="NCBI Taxonomy" id="293958"/>
    <lineage>
        <taxon>Bacteria</taxon>
        <taxon>Pseudomonadati</taxon>
        <taxon>Pseudomonadota</taxon>
        <taxon>Alphaproteobacteria</taxon>
        <taxon>Hyphomicrobiales</taxon>
        <taxon>Rhizobiaceae</taxon>
        <taxon>Rhizobium/Agrobacterium group</taxon>
        <taxon>Rhizobium</taxon>
    </lineage>
</organism>
<feature type="binding site" evidence="1">
    <location>
        <position position="128"/>
    </location>
    <ligand>
        <name>substrate</name>
    </ligand>
</feature>
<dbReference type="Pfam" id="PF03737">
    <property type="entry name" value="RraA-like"/>
    <property type="match status" value="1"/>
</dbReference>
<dbReference type="SUPFAM" id="SSF89562">
    <property type="entry name" value="RraA-like"/>
    <property type="match status" value="1"/>
</dbReference>
<dbReference type="RefSeq" id="WP_163988915.1">
    <property type="nucleotide sequence ID" value="NZ_WUEY01000010.1"/>
</dbReference>
<evidence type="ECO:0000313" key="2">
    <source>
        <dbReference type="EMBL" id="NEI72014.1"/>
    </source>
</evidence>
<name>A0A6L9U918_9HYPH</name>
<dbReference type="AlphaFoldDB" id="A0A6L9U918"/>
<accession>A0A6L9U918</accession>